<evidence type="ECO:0000256" key="6">
    <source>
        <dbReference type="ARBA" id="ARBA00023170"/>
    </source>
</evidence>
<dbReference type="Proteomes" id="UP000187209">
    <property type="component" value="Unassembled WGS sequence"/>
</dbReference>
<organism evidence="11 12">
    <name type="scientific">Stentor coeruleus</name>
    <dbReference type="NCBI Taxonomy" id="5963"/>
    <lineage>
        <taxon>Eukaryota</taxon>
        <taxon>Sar</taxon>
        <taxon>Alveolata</taxon>
        <taxon>Ciliophora</taxon>
        <taxon>Postciliodesmatophora</taxon>
        <taxon>Heterotrichea</taxon>
        <taxon>Heterotrichida</taxon>
        <taxon>Stentoridae</taxon>
        <taxon>Stentor</taxon>
    </lineage>
</organism>
<dbReference type="InterPro" id="IPR022343">
    <property type="entry name" value="GCR1-cAMP_receptor"/>
</dbReference>
<evidence type="ECO:0000256" key="2">
    <source>
        <dbReference type="ARBA" id="ARBA00022692"/>
    </source>
</evidence>
<evidence type="ECO:0000256" key="4">
    <source>
        <dbReference type="ARBA" id="ARBA00023040"/>
    </source>
</evidence>
<evidence type="ECO:0000313" key="12">
    <source>
        <dbReference type="Proteomes" id="UP000187209"/>
    </source>
</evidence>
<dbReference type="PROSITE" id="PS50261">
    <property type="entry name" value="G_PROTEIN_RECEP_F2_4"/>
    <property type="match status" value="1"/>
</dbReference>
<gene>
    <name evidence="11" type="ORF">SteCoe_23236</name>
</gene>
<comment type="subcellular location">
    <subcellularLocation>
        <location evidence="1">Membrane</location>
        <topology evidence="1">Multi-pass membrane protein</topology>
    </subcellularLocation>
</comment>
<feature type="domain" description="G-protein coupled receptors family 2 profile 2" evidence="9">
    <location>
        <begin position="11"/>
        <end position="262"/>
    </location>
</feature>
<keyword evidence="4" id="KW-0297">G-protein coupled receptor</keyword>
<dbReference type="InterPro" id="IPR017981">
    <property type="entry name" value="GPCR_2-like_7TM"/>
</dbReference>
<dbReference type="GO" id="GO:0004930">
    <property type="term" value="F:G protein-coupled receptor activity"/>
    <property type="evidence" value="ECO:0007669"/>
    <property type="project" value="UniProtKB-KW"/>
</dbReference>
<reference evidence="11 12" key="1">
    <citation type="submission" date="2016-11" db="EMBL/GenBank/DDBJ databases">
        <title>The macronuclear genome of Stentor coeruleus: a giant cell with tiny introns.</title>
        <authorList>
            <person name="Slabodnick M."/>
            <person name="Ruby J.G."/>
            <person name="Reiff S.B."/>
            <person name="Swart E.C."/>
            <person name="Gosai S."/>
            <person name="Prabakaran S."/>
            <person name="Witkowska E."/>
            <person name="Larue G.E."/>
            <person name="Fisher S."/>
            <person name="Freeman R.M."/>
            <person name="Gunawardena J."/>
            <person name="Chu W."/>
            <person name="Stover N.A."/>
            <person name="Gregory B.D."/>
            <person name="Nowacki M."/>
            <person name="Derisi J."/>
            <person name="Roy S.W."/>
            <person name="Marshall W.F."/>
            <person name="Sood P."/>
        </authorList>
    </citation>
    <scope>NUCLEOTIDE SEQUENCE [LARGE SCALE GENOMIC DNA]</scope>
    <source>
        <strain evidence="11">WM001</strain>
    </source>
</reference>
<sequence>MRLRDSERLTIYYINVVSNSLSILGNIFICAVYFKFQNLRTFPFKLVLILSIFDILNSIGFLIPTYSSEDSDLTCKIQSLVLNFSTLASVLWAVIIAFCLYYIIVKSRLYIENYIKYYIGSVVIICSIVSAVPFITDTYGATAGWCWILQTGKYDGAFYERYFSFFIPLWLLIIISVVLYILISRRLSQSDDSDNTRSAFNKKLKFYPMILILCFLPFTIKGVLEHFRVDFVMKNDYYFTMVTATFRGFYGLLNAFVYGFTNKVRKTLAAYFKGDEYPELIINFSTHTRRASSIVGTQCTVLTKNDIFSSDSHRFSDNISNN</sequence>
<accession>A0A1R2BKF1</accession>
<keyword evidence="5 8" id="KW-0472">Membrane</keyword>
<evidence type="ECO:0000259" key="10">
    <source>
        <dbReference type="PROSITE" id="PS50262"/>
    </source>
</evidence>
<evidence type="ECO:0008006" key="13">
    <source>
        <dbReference type="Google" id="ProtNLM"/>
    </source>
</evidence>
<dbReference type="OrthoDB" id="100006at2759"/>
<proteinExistence type="predicted"/>
<dbReference type="GO" id="GO:0005886">
    <property type="term" value="C:plasma membrane"/>
    <property type="evidence" value="ECO:0007669"/>
    <property type="project" value="TreeGrafter"/>
</dbReference>
<keyword evidence="2 8" id="KW-0812">Transmembrane</keyword>
<dbReference type="PRINTS" id="PR02000">
    <property type="entry name" value="GCR1PLANT"/>
</dbReference>
<keyword evidence="6" id="KW-0675">Receptor</keyword>
<name>A0A1R2BKF1_9CILI</name>
<keyword evidence="3 8" id="KW-1133">Transmembrane helix</keyword>
<evidence type="ECO:0000256" key="3">
    <source>
        <dbReference type="ARBA" id="ARBA00022989"/>
    </source>
</evidence>
<dbReference type="EMBL" id="MPUH01000586">
    <property type="protein sequence ID" value="OMJ77238.1"/>
    <property type="molecule type" value="Genomic_DNA"/>
</dbReference>
<dbReference type="Pfam" id="PF05462">
    <property type="entry name" value="Dicty_CAR"/>
    <property type="match status" value="1"/>
</dbReference>
<evidence type="ECO:0000256" key="1">
    <source>
        <dbReference type="ARBA" id="ARBA00004141"/>
    </source>
</evidence>
<protein>
    <recommendedName>
        <fullName evidence="13">G-protein coupled receptors family 2 profile 2 domain-containing protein</fullName>
    </recommendedName>
</protein>
<feature type="transmembrane region" description="Helical" evidence="8">
    <location>
        <begin position="12"/>
        <end position="34"/>
    </location>
</feature>
<feature type="transmembrane region" description="Helical" evidence="8">
    <location>
        <begin position="86"/>
        <end position="105"/>
    </location>
</feature>
<feature type="transmembrane region" description="Helical" evidence="8">
    <location>
        <begin position="117"/>
        <end position="135"/>
    </location>
</feature>
<dbReference type="InterPro" id="IPR022340">
    <property type="entry name" value="GPCR_GCR1_put"/>
</dbReference>
<keyword evidence="12" id="KW-1185">Reference proteome</keyword>
<evidence type="ECO:0000256" key="8">
    <source>
        <dbReference type="SAM" id="Phobius"/>
    </source>
</evidence>
<feature type="transmembrane region" description="Helical" evidence="8">
    <location>
        <begin position="204"/>
        <end position="224"/>
    </location>
</feature>
<evidence type="ECO:0000256" key="5">
    <source>
        <dbReference type="ARBA" id="ARBA00023136"/>
    </source>
</evidence>
<evidence type="ECO:0000313" key="11">
    <source>
        <dbReference type="EMBL" id="OMJ77238.1"/>
    </source>
</evidence>
<comment type="caution">
    <text evidence="11">The sequence shown here is derived from an EMBL/GenBank/DDBJ whole genome shotgun (WGS) entry which is preliminary data.</text>
</comment>
<dbReference type="PANTHER" id="PTHR23112:SF0">
    <property type="entry name" value="TRANSMEMBRANE PROTEIN 116"/>
    <property type="match status" value="1"/>
</dbReference>
<keyword evidence="7" id="KW-0807">Transducer</keyword>
<evidence type="ECO:0000256" key="7">
    <source>
        <dbReference type="ARBA" id="ARBA00023224"/>
    </source>
</evidence>
<dbReference type="Gene3D" id="1.20.1070.10">
    <property type="entry name" value="Rhodopsin 7-helix transmembrane proteins"/>
    <property type="match status" value="1"/>
</dbReference>
<dbReference type="SUPFAM" id="SSF81321">
    <property type="entry name" value="Family A G protein-coupled receptor-like"/>
    <property type="match status" value="1"/>
</dbReference>
<dbReference type="GO" id="GO:0007166">
    <property type="term" value="P:cell surface receptor signaling pathway"/>
    <property type="evidence" value="ECO:0007669"/>
    <property type="project" value="InterPro"/>
</dbReference>
<feature type="transmembrane region" description="Helical" evidence="8">
    <location>
        <begin position="162"/>
        <end position="183"/>
    </location>
</feature>
<dbReference type="GO" id="GO:0007189">
    <property type="term" value="P:adenylate cyclase-activating G protein-coupled receptor signaling pathway"/>
    <property type="evidence" value="ECO:0007669"/>
    <property type="project" value="TreeGrafter"/>
</dbReference>
<dbReference type="PRINTS" id="PR02001">
    <property type="entry name" value="GCR1CAMPR"/>
</dbReference>
<dbReference type="PROSITE" id="PS50262">
    <property type="entry name" value="G_PROTEIN_RECEP_F1_2"/>
    <property type="match status" value="1"/>
</dbReference>
<evidence type="ECO:0000259" key="9">
    <source>
        <dbReference type="PROSITE" id="PS50261"/>
    </source>
</evidence>
<dbReference type="InterPro" id="IPR017452">
    <property type="entry name" value="GPCR_Rhodpsn_7TM"/>
</dbReference>
<feature type="domain" description="G-protein coupled receptors family 1 profile" evidence="10">
    <location>
        <begin position="25"/>
        <end position="258"/>
    </location>
</feature>
<dbReference type="AlphaFoldDB" id="A0A1R2BKF1"/>
<feature type="transmembrane region" description="Helical" evidence="8">
    <location>
        <begin position="46"/>
        <end position="66"/>
    </location>
</feature>
<dbReference type="PANTHER" id="PTHR23112">
    <property type="entry name" value="G PROTEIN-COUPLED RECEPTOR 157-RELATED"/>
    <property type="match status" value="1"/>
</dbReference>
<feature type="transmembrane region" description="Helical" evidence="8">
    <location>
        <begin position="236"/>
        <end position="258"/>
    </location>
</feature>